<gene>
    <name evidence="14" type="ORF">CSCA_4971</name>
</gene>
<keyword evidence="11 12" id="KW-0472">Membrane</keyword>
<feature type="domain" description="Peptidase M50" evidence="13">
    <location>
        <begin position="104"/>
        <end position="160"/>
    </location>
</feature>
<keyword evidence="10" id="KW-0482">Metalloprotease</keyword>
<comment type="subcellular location">
    <subcellularLocation>
        <location evidence="2">Membrane</location>
        <topology evidence="2">Multi-pass membrane protein</topology>
    </subcellularLocation>
</comment>
<evidence type="ECO:0000313" key="14">
    <source>
        <dbReference type="EMBL" id="AKA72096.1"/>
    </source>
</evidence>
<accession>A0A0E3GSH8</accession>
<dbReference type="SUPFAM" id="SSF54631">
    <property type="entry name" value="CBS-domain pair"/>
    <property type="match status" value="1"/>
</dbReference>
<keyword evidence="4" id="KW-0645">Protease</keyword>
<keyword evidence="8" id="KW-0862">Zinc</keyword>
<proteinExistence type="inferred from homology"/>
<protein>
    <submittedName>
        <fullName evidence="14">Stage IV sporulation protein FB</fullName>
    </submittedName>
</protein>
<dbReference type="InterPro" id="IPR008915">
    <property type="entry name" value="Peptidase_M50"/>
</dbReference>
<dbReference type="EMBL" id="CP009933">
    <property type="protein sequence ID" value="AKA72096.1"/>
    <property type="molecule type" value="Genomic_DNA"/>
</dbReference>
<dbReference type="PANTHER" id="PTHR39188">
    <property type="entry name" value="MEMBRANE-ASSOCIATED ZINC METALLOPROTEASE M50B"/>
    <property type="match status" value="1"/>
</dbReference>
<keyword evidence="9 12" id="KW-1133">Transmembrane helix</keyword>
<dbReference type="GO" id="GO:0046872">
    <property type="term" value="F:metal ion binding"/>
    <property type="evidence" value="ECO:0007669"/>
    <property type="project" value="UniProtKB-KW"/>
</dbReference>
<evidence type="ECO:0000256" key="8">
    <source>
        <dbReference type="ARBA" id="ARBA00022833"/>
    </source>
</evidence>
<dbReference type="PANTHER" id="PTHR39188:SF3">
    <property type="entry name" value="STAGE IV SPORULATION PROTEIN FB"/>
    <property type="match status" value="1"/>
</dbReference>
<dbReference type="GO" id="GO:0016020">
    <property type="term" value="C:membrane"/>
    <property type="evidence" value="ECO:0007669"/>
    <property type="project" value="UniProtKB-SubCell"/>
</dbReference>
<keyword evidence="15" id="KW-1185">Reference proteome</keyword>
<name>A0A0E3GSH8_CLOSL</name>
<evidence type="ECO:0000256" key="5">
    <source>
        <dbReference type="ARBA" id="ARBA00022692"/>
    </source>
</evidence>
<evidence type="ECO:0000313" key="15">
    <source>
        <dbReference type="Proteomes" id="UP000033115"/>
    </source>
</evidence>
<keyword evidence="7" id="KW-0378">Hydrolase</keyword>
<reference evidence="14 15" key="1">
    <citation type="journal article" date="2015" name="J. Biotechnol.">
        <title>Complete genome sequence of a malodorant-producing acetogen, Clostridium scatologenes ATCC 25775(T).</title>
        <authorList>
            <person name="Zhu Z."/>
            <person name="Guo T."/>
            <person name="Zheng H."/>
            <person name="Song T."/>
            <person name="Ouyang P."/>
            <person name="Xie J."/>
        </authorList>
    </citation>
    <scope>NUCLEOTIDE SEQUENCE [LARGE SCALE GENOMIC DNA]</scope>
    <source>
        <strain evidence="14 15">ATCC 25775</strain>
    </source>
</reference>
<evidence type="ECO:0000256" key="9">
    <source>
        <dbReference type="ARBA" id="ARBA00022989"/>
    </source>
</evidence>
<evidence type="ECO:0000256" key="6">
    <source>
        <dbReference type="ARBA" id="ARBA00022723"/>
    </source>
</evidence>
<dbReference type="GO" id="GO:0006508">
    <property type="term" value="P:proteolysis"/>
    <property type="evidence" value="ECO:0007669"/>
    <property type="project" value="UniProtKB-KW"/>
</dbReference>
<feature type="transmembrane region" description="Helical" evidence="12">
    <location>
        <begin position="171"/>
        <end position="188"/>
    </location>
</feature>
<feature type="transmembrane region" description="Helical" evidence="12">
    <location>
        <begin position="107"/>
        <end position="126"/>
    </location>
</feature>
<dbReference type="KEGG" id="csq:CSCA_4971"/>
<dbReference type="GO" id="GO:0008237">
    <property type="term" value="F:metallopeptidase activity"/>
    <property type="evidence" value="ECO:0007669"/>
    <property type="project" value="UniProtKB-KW"/>
</dbReference>
<organism evidence="14 15">
    <name type="scientific">Clostridium scatologenes</name>
    <dbReference type="NCBI Taxonomy" id="1548"/>
    <lineage>
        <taxon>Bacteria</taxon>
        <taxon>Bacillati</taxon>
        <taxon>Bacillota</taxon>
        <taxon>Clostridia</taxon>
        <taxon>Eubacteriales</taxon>
        <taxon>Clostridiaceae</taxon>
        <taxon>Clostridium</taxon>
    </lineage>
</organism>
<dbReference type="Proteomes" id="UP000033115">
    <property type="component" value="Chromosome"/>
</dbReference>
<evidence type="ECO:0000256" key="7">
    <source>
        <dbReference type="ARBA" id="ARBA00022801"/>
    </source>
</evidence>
<evidence type="ECO:0000256" key="4">
    <source>
        <dbReference type="ARBA" id="ARBA00022670"/>
    </source>
</evidence>
<evidence type="ECO:0000256" key="2">
    <source>
        <dbReference type="ARBA" id="ARBA00004141"/>
    </source>
</evidence>
<evidence type="ECO:0000256" key="12">
    <source>
        <dbReference type="SAM" id="Phobius"/>
    </source>
</evidence>
<dbReference type="RefSeq" id="WP_029163324.1">
    <property type="nucleotide sequence ID" value="NZ_CP009933.1"/>
</dbReference>
<sequence length="281" mass="32578">MIRVNKYFIPYVIFLIIVGYKGNLIYAFFIVVIHEGVHYLTAKHYNFSGFDIELIAFGASIKLKELDDASPKEDLIISLSGPLSNFVFAAILYYINTIVHYDEIYMLFAGNIAIGIFNLIPAFPLDGGRILRDILYFKFSYKKANKIVINISTVIGAFLMFFYIVLFFKGFNNFNIGIIGLFIIISSFKEKERISYIIMGDIIKKKYKFINRGYMESKNICVYYKKDLLTVMGLFDKNKYNMFTVLDDDMKVVEIVYEEDVIDGLKLHGNITLEEFMKINE</sequence>
<feature type="transmembrane region" description="Helical" evidence="12">
    <location>
        <begin position="12"/>
        <end position="33"/>
    </location>
</feature>
<feature type="domain" description="Peptidase M50" evidence="13">
    <location>
        <begin position="28"/>
        <end position="96"/>
    </location>
</feature>
<comment type="similarity">
    <text evidence="3">Belongs to the peptidase M50B family.</text>
</comment>
<evidence type="ECO:0000259" key="13">
    <source>
        <dbReference type="Pfam" id="PF02163"/>
    </source>
</evidence>
<dbReference type="HOGENOM" id="CLU_037123_0_1_9"/>
<evidence type="ECO:0000256" key="1">
    <source>
        <dbReference type="ARBA" id="ARBA00001947"/>
    </source>
</evidence>
<dbReference type="Pfam" id="PF02163">
    <property type="entry name" value="Peptidase_M50"/>
    <property type="match status" value="2"/>
</dbReference>
<feature type="transmembrane region" description="Helical" evidence="12">
    <location>
        <begin position="75"/>
        <end position="95"/>
    </location>
</feature>
<keyword evidence="6" id="KW-0479">Metal-binding</keyword>
<feature type="transmembrane region" description="Helical" evidence="12">
    <location>
        <begin position="147"/>
        <end position="165"/>
    </location>
</feature>
<dbReference type="CDD" id="cd06161">
    <property type="entry name" value="S2P-M50_SpoIVFB"/>
    <property type="match status" value="1"/>
</dbReference>
<evidence type="ECO:0000256" key="11">
    <source>
        <dbReference type="ARBA" id="ARBA00023136"/>
    </source>
</evidence>
<evidence type="ECO:0000256" key="3">
    <source>
        <dbReference type="ARBA" id="ARBA00007931"/>
    </source>
</evidence>
<dbReference type="STRING" id="1548.CSCA_4971"/>
<evidence type="ECO:0000256" key="10">
    <source>
        <dbReference type="ARBA" id="ARBA00023049"/>
    </source>
</evidence>
<dbReference type="AlphaFoldDB" id="A0A0E3GSH8"/>
<dbReference type="InterPro" id="IPR046342">
    <property type="entry name" value="CBS_dom_sf"/>
</dbReference>
<comment type="cofactor">
    <cofactor evidence="1">
        <name>Zn(2+)</name>
        <dbReference type="ChEBI" id="CHEBI:29105"/>
    </cofactor>
</comment>
<keyword evidence="5 12" id="KW-0812">Transmembrane</keyword>